<evidence type="ECO:0000313" key="6">
    <source>
        <dbReference type="EnsemblMetazoa" id="XP_008214430"/>
    </source>
</evidence>
<organism evidence="6 7">
    <name type="scientific">Nasonia vitripennis</name>
    <name type="common">Parasitic wasp</name>
    <dbReference type="NCBI Taxonomy" id="7425"/>
    <lineage>
        <taxon>Eukaryota</taxon>
        <taxon>Metazoa</taxon>
        <taxon>Ecdysozoa</taxon>
        <taxon>Arthropoda</taxon>
        <taxon>Hexapoda</taxon>
        <taxon>Insecta</taxon>
        <taxon>Pterygota</taxon>
        <taxon>Neoptera</taxon>
        <taxon>Endopterygota</taxon>
        <taxon>Hymenoptera</taxon>
        <taxon>Apocrita</taxon>
        <taxon>Proctotrupomorpha</taxon>
        <taxon>Chalcidoidea</taxon>
        <taxon>Pteromalidae</taxon>
        <taxon>Pteromalinae</taxon>
        <taxon>Nasonia</taxon>
    </lineage>
</organism>
<name>A0A7M7HFB6_NASVI</name>
<dbReference type="InterPro" id="IPR039932">
    <property type="entry name" value="Spink4-like"/>
</dbReference>
<evidence type="ECO:0000256" key="2">
    <source>
        <dbReference type="ARBA" id="ARBA00022525"/>
    </source>
</evidence>
<sequence>MKNFLVVLVVWNVFSTALAITNCVCDSRTVPATVSPVCSSDRKTYRNAQLVACMNTCYQTNLRIVSYGACVATVVAPTIRPTRPVIATIPTVVPLYPPDTLAPIPNPNTAGRCYCPNTGAYSPVCGSDGRTYANAGLLACYNRCYNRNLSVISCGYCPRNVCICTNTNYYSPVCGSDGRTYRNPKIVQCLNTCQNRNIAIVKYQAC</sequence>
<dbReference type="PANTHER" id="PTHR21179:SF0">
    <property type="entry name" value="SERINE PROTEASE INHIBITOR KAZAL-TYPE 4"/>
    <property type="match status" value="1"/>
</dbReference>
<keyword evidence="2" id="KW-0964">Secreted</keyword>
<comment type="subcellular location">
    <subcellularLocation>
        <location evidence="1">Secreted</location>
    </subcellularLocation>
</comment>
<dbReference type="GeneID" id="103317655"/>
<dbReference type="Gene3D" id="3.30.60.30">
    <property type="match status" value="3"/>
</dbReference>
<dbReference type="AlphaFoldDB" id="A0A7M7HFB6"/>
<evidence type="ECO:0000256" key="4">
    <source>
        <dbReference type="SAM" id="SignalP"/>
    </source>
</evidence>
<feature type="signal peptide" evidence="4">
    <location>
        <begin position="1"/>
        <end position="19"/>
    </location>
</feature>
<dbReference type="InterPro" id="IPR002350">
    <property type="entry name" value="Kazal_dom"/>
</dbReference>
<dbReference type="Pfam" id="PF00050">
    <property type="entry name" value="Kazal_1"/>
    <property type="match status" value="1"/>
</dbReference>
<dbReference type="PROSITE" id="PS51465">
    <property type="entry name" value="KAZAL_2"/>
    <property type="match status" value="2"/>
</dbReference>
<dbReference type="Pfam" id="PF07648">
    <property type="entry name" value="Kazal_2"/>
    <property type="match status" value="2"/>
</dbReference>
<keyword evidence="7" id="KW-1185">Reference proteome</keyword>
<evidence type="ECO:0000259" key="5">
    <source>
        <dbReference type="PROSITE" id="PS51465"/>
    </source>
</evidence>
<keyword evidence="3" id="KW-1015">Disulfide bond</keyword>
<feature type="chain" id="PRO_5029895582" description="Kazal-like domain-containing protein" evidence="4">
    <location>
        <begin position="20"/>
        <end position="206"/>
    </location>
</feature>
<evidence type="ECO:0000256" key="1">
    <source>
        <dbReference type="ARBA" id="ARBA00004613"/>
    </source>
</evidence>
<protein>
    <recommendedName>
        <fullName evidence="5">Kazal-like domain-containing protein</fullName>
    </recommendedName>
</protein>
<dbReference type="InParanoid" id="A0A7M7HFB6"/>
<dbReference type="OrthoDB" id="126772at2759"/>
<dbReference type="GO" id="GO:0005576">
    <property type="term" value="C:extracellular region"/>
    <property type="evidence" value="ECO:0007669"/>
    <property type="project" value="UniProtKB-SubCell"/>
</dbReference>
<evidence type="ECO:0000313" key="7">
    <source>
        <dbReference type="Proteomes" id="UP000002358"/>
    </source>
</evidence>
<dbReference type="SMART" id="SM00280">
    <property type="entry name" value="KAZAL"/>
    <property type="match status" value="3"/>
</dbReference>
<dbReference type="GO" id="GO:0004867">
    <property type="term" value="F:serine-type endopeptidase inhibitor activity"/>
    <property type="evidence" value="ECO:0007669"/>
    <property type="project" value="InterPro"/>
</dbReference>
<dbReference type="KEGG" id="nvi:103317655"/>
<accession>A0A7M7HFB6</accession>
<dbReference type="SUPFAM" id="SSF100895">
    <property type="entry name" value="Kazal-type serine protease inhibitors"/>
    <property type="match status" value="3"/>
</dbReference>
<dbReference type="InterPro" id="IPR036058">
    <property type="entry name" value="Kazal_dom_sf"/>
</dbReference>
<evidence type="ECO:0000256" key="3">
    <source>
        <dbReference type="ARBA" id="ARBA00023157"/>
    </source>
</evidence>
<feature type="domain" description="Kazal-like" evidence="5">
    <location>
        <begin position="156"/>
        <end position="206"/>
    </location>
</feature>
<feature type="domain" description="Kazal-like" evidence="5">
    <location>
        <begin position="107"/>
        <end position="155"/>
    </location>
</feature>
<proteinExistence type="predicted"/>
<dbReference type="RefSeq" id="XP_008214430.1">
    <property type="nucleotide sequence ID" value="XM_008216208.3"/>
</dbReference>
<reference evidence="6" key="1">
    <citation type="submission" date="2021-01" db="UniProtKB">
        <authorList>
            <consortium name="EnsemblMetazoa"/>
        </authorList>
    </citation>
    <scope>IDENTIFICATION</scope>
</reference>
<dbReference type="EnsemblMetazoa" id="XM_008216208">
    <property type="protein sequence ID" value="XP_008214430"/>
    <property type="gene ID" value="LOC103317655"/>
</dbReference>
<dbReference type="Proteomes" id="UP000002358">
    <property type="component" value="Chromosome 2"/>
</dbReference>
<dbReference type="PANTHER" id="PTHR21179">
    <property type="entry name" value="SERINE-TYPE ENDOPEPTIDASE INHIBITOR"/>
    <property type="match status" value="1"/>
</dbReference>
<dbReference type="CDD" id="cd00104">
    <property type="entry name" value="KAZAL_FS"/>
    <property type="match status" value="1"/>
</dbReference>
<keyword evidence="4" id="KW-0732">Signal</keyword>